<feature type="transmembrane region" description="Helical" evidence="8">
    <location>
        <begin position="75"/>
        <end position="97"/>
    </location>
</feature>
<dbReference type="GO" id="GO:0005886">
    <property type="term" value="C:plasma membrane"/>
    <property type="evidence" value="ECO:0007669"/>
    <property type="project" value="TreeGrafter"/>
</dbReference>
<dbReference type="PANTHER" id="PTHR48086:SF7">
    <property type="entry name" value="SODIUM-SOLUTE SYMPORTER-RELATED"/>
    <property type="match status" value="1"/>
</dbReference>
<evidence type="ECO:0000256" key="1">
    <source>
        <dbReference type="ARBA" id="ARBA00004141"/>
    </source>
</evidence>
<evidence type="ECO:0000256" key="3">
    <source>
        <dbReference type="ARBA" id="ARBA00022448"/>
    </source>
</evidence>
<evidence type="ECO:0000313" key="9">
    <source>
        <dbReference type="EMBL" id="SHF39986.1"/>
    </source>
</evidence>
<dbReference type="Proteomes" id="UP000184196">
    <property type="component" value="Unassembled WGS sequence"/>
</dbReference>
<protein>
    <submittedName>
        <fullName evidence="9">Solute:Na+ symporter, SSS family</fullName>
    </submittedName>
</protein>
<comment type="similarity">
    <text evidence="2 7">Belongs to the sodium:solute symporter (SSF) (TC 2.A.21) family.</text>
</comment>
<feature type="transmembrane region" description="Helical" evidence="8">
    <location>
        <begin position="261"/>
        <end position="286"/>
    </location>
</feature>
<evidence type="ECO:0000256" key="2">
    <source>
        <dbReference type="ARBA" id="ARBA00006434"/>
    </source>
</evidence>
<feature type="transmembrane region" description="Helical" evidence="8">
    <location>
        <begin position="219"/>
        <end position="240"/>
    </location>
</feature>
<keyword evidence="4 8" id="KW-0812">Transmembrane</keyword>
<gene>
    <name evidence="9" type="ORF">SAMN02745218_02158</name>
</gene>
<evidence type="ECO:0000256" key="7">
    <source>
        <dbReference type="RuleBase" id="RU362091"/>
    </source>
</evidence>
<reference evidence="10" key="1">
    <citation type="submission" date="2016-11" db="EMBL/GenBank/DDBJ databases">
        <authorList>
            <person name="Varghese N."/>
            <person name="Submissions S."/>
        </authorList>
    </citation>
    <scope>NUCLEOTIDE SEQUENCE [LARGE SCALE GENOMIC DNA]</scope>
    <source>
        <strain evidence="10">DSM 11792</strain>
    </source>
</reference>
<feature type="transmembrane region" description="Helical" evidence="8">
    <location>
        <begin position="440"/>
        <end position="460"/>
    </location>
</feature>
<dbReference type="InterPro" id="IPR038377">
    <property type="entry name" value="Na/Glc_symporter_sf"/>
</dbReference>
<feature type="transmembrane region" description="Helical" evidence="8">
    <location>
        <begin position="150"/>
        <end position="169"/>
    </location>
</feature>
<dbReference type="GO" id="GO:0022857">
    <property type="term" value="F:transmembrane transporter activity"/>
    <property type="evidence" value="ECO:0007669"/>
    <property type="project" value="InterPro"/>
</dbReference>
<keyword evidence="5 8" id="KW-1133">Transmembrane helix</keyword>
<feature type="transmembrane region" description="Helical" evidence="8">
    <location>
        <begin position="355"/>
        <end position="373"/>
    </location>
</feature>
<feature type="transmembrane region" description="Helical" evidence="8">
    <location>
        <begin position="306"/>
        <end position="325"/>
    </location>
</feature>
<dbReference type="Gene3D" id="1.20.1730.10">
    <property type="entry name" value="Sodium/glucose cotransporter"/>
    <property type="match status" value="1"/>
</dbReference>
<feature type="transmembrane region" description="Helical" evidence="8">
    <location>
        <begin position="507"/>
        <end position="528"/>
    </location>
</feature>
<feature type="transmembrane region" description="Helical" evidence="8">
    <location>
        <begin position="379"/>
        <end position="403"/>
    </location>
</feature>
<keyword evidence="3" id="KW-0813">Transport</keyword>
<name>A0A1M5BC74_9FIRM</name>
<feature type="transmembrane region" description="Helical" evidence="8">
    <location>
        <begin position="6"/>
        <end position="26"/>
    </location>
</feature>
<dbReference type="Pfam" id="PF00474">
    <property type="entry name" value="SSF"/>
    <property type="match status" value="1"/>
</dbReference>
<dbReference type="PROSITE" id="PS50283">
    <property type="entry name" value="NA_SOLUT_SYMP_3"/>
    <property type="match status" value="1"/>
</dbReference>
<evidence type="ECO:0000256" key="4">
    <source>
        <dbReference type="ARBA" id="ARBA00022692"/>
    </source>
</evidence>
<sequence>MNSYGYWILGLAVLYTAVLIVLGNIVRRRATSAEGFWVGGRSFRPWMVFACITGLFSGSTFIAVMELAYLKGVSAAWYGVAEMVHVLIIAIVLLGMFRRKLVVTISGLIGDHFGRFALGVAGLITALTFPMWSVATALSFASAVSAFTNLPITVSVIISALLLLIYLQAGGMWSVVMTQTANTIMFALMFIIGAVAFFIKPGIGGLTQLAASRPEMFDPAGVGLQVIIAWFATFLINVLLAQAALQMALSCRTVEEGRRGLLMAVGANIFFIFFGVLFGLAAATVVPGGARGMIQVPLYLAQVLPAPLVGLFFLGVWACALGWGAPCQFSGSTSLGRDFMGAVNPGLADEQKVRYTRISLVILTGLMILLSFLRSDQAAWWNVLAWTLRNGATFAPVVAALFWPLATRRAAVTAMLCGFLFGLAWYYLGGWHPSNFYLNIHPVFVGMSANILGLVVVTLVEQAGKWRIGGPNLAAVRRSLALFSGTATAAVLFLILTSFGWLHKKGLLGLALFLVVTGLYLLILSVVVPKEEMVADMETDPATA</sequence>
<keyword evidence="6 8" id="KW-0472">Membrane</keyword>
<proteinExistence type="inferred from homology"/>
<dbReference type="RefSeq" id="WP_027357197.1">
    <property type="nucleotide sequence ID" value="NZ_FQUW01000027.1"/>
</dbReference>
<evidence type="ECO:0000313" key="10">
    <source>
        <dbReference type="Proteomes" id="UP000184196"/>
    </source>
</evidence>
<feature type="transmembrane region" description="Helical" evidence="8">
    <location>
        <begin position="46"/>
        <end position="69"/>
    </location>
</feature>
<organism evidence="9 10">
    <name type="scientific">Desulfofundulus australicus DSM 11792</name>
    <dbReference type="NCBI Taxonomy" id="1121425"/>
    <lineage>
        <taxon>Bacteria</taxon>
        <taxon>Bacillati</taxon>
        <taxon>Bacillota</taxon>
        <taxon>Clostridia</taxon>
        <taxon>Eubacteriales</taxon>
        <taxon>Peptococcaceae</taxon>
        <taxon>Desulfofundulus</taxon>
    </lineage>
</organism>
<feature type="transmembrane region" description="Helical" evidence="8">
    <location>
        <begin position="181"/>
        <end position="199"/>
    </location>
</feature>
<comment type="subcellular location">
    <subcellularLocation>
        <location evidence="1">Membrane</location>
        <topology evidence="1">Multi-pass membrane protein</topology>
    </subcellularLocation>
</comment>
<feature type="transmembrane region" description="Helical" evidence="8">
    <location>
        <begin position="480"/>
        <end position="501"/>
    </location>
</feature>
<dbReference type="CDD" id="cd10322">
    <property type="entry name" value="SLC5sbd"/>
    <property type="match status" value="1"/>
</dbReference>
<feature type="transmembrane region" description="Helical" evidence="8">
    <location>
        <begin position="410"/>
        <end position="428"/>
    </location>
</feature>
<evidence type="ECO:0000256" key="5">
    <source>
        <dbReference type="ARBA" id="ARBA00022989"/>
    </source>
</evidence>
<feature type="transmembrane region" description="Helical" evidence="8">
    <location>
        <begin position="118"/>
        <end position="144"/>
    </location>
</feature>
<dbReference type="InterPro" id="IPR001734">
    <property type="entry name" value="Na/solute_symporter"/>
</dbReference>
<dbReference type="InterPro" id="IPR050277">
    <property type="entry name" value="Sodium:Solute_Symporter"/>
</dbReference>
<evidence type="ECO:0000256" key="8">
    <source>
        <dbReference type="SAM" id="Phobius"/>
    </source>
</evidence>
<dbReference type="PANTHER" id="PTHR48086">
    <property type="entry name" value="SODIUM/PROLINE SYMPORTER-RELATED"/>
    <property type="match status" value="1"/>
</dbReference>
<dbReference type="EMBL" id="FQUW01000027">
    <property type="protein sequence ID" value="SHF39986.1"/>
    <property type="molecule type" value="Genomic_DNA"/>
</dbReference>
<evidence type="ECO:0000256" key="6">
    <source>
        <dbReference type="ARBA" id="ARBA00023136"/>
    </source>
</evidence>
<dbReference type="AlphaFoldDB" id="A0A1M5BC74"/>
<dbReference type="OrthoDB" id="1263at2"/>
<accession>A0A1M5BC74</accession>
<keyword evidence="10" id="KW-1185">Reference proteome</keyword>